<feature type="non-terminal residue" evidence="4">
    <location>
        <position position="1"/>
    </location>
</feature>
<feature type="domain" description="Glycosyltransferase subfamily 4-like N-terminal" evidence="3">
    <location>
        <begin position="41"/>
        <end position="201"/>
    </location>
</feature>
<dbReference type="OrthoDB" id="512920at2759"/>
<dbReference type="EMBL" id="ML995327">
    <property type="protein sequence ID" value="KAF2174317.1"/>
    <property type="molecule type" value="Genomic_DNA"/>
</dbReference>
<protein>
    <submittedName>
        <fullName evidence="4">Glycosyltransferase family 4 protein</fullName>
    </submittedName>
</protein>
<dbReference type="Pfam" id="PF13439">
    <property type="entry name" value="Glyco_transf_4"/>
    <property type="match status" value="1"/>
</dbReference>
<evidence type="ECO:0000259" key="2">
    <source>
        <dbReference type="Pfam" id="PF00534"/>
    </source>
</evidence>
<evidence type="ECO:0000256" key="1">
    <source>
        <dbReference type="ARBA" id="ARBA00022676"/>
    </source>
</evidence>
<keyword evidence="4" id="KW-0808">Transferase</keyword>
<organism evidence="4 5">
    <name type="scientific">Zopfia rhizophila CBS 207.26</name>
    <dbReference type="NCBI Taxonomy" id="1314779"/>
    <lineage>
        <taxon>Eukaryota</taxon>
        <taxon>Fungi</taxon>
        <taxon>Dikarya</taxon>
        <taxon>Ascomycota</taxon>
        <taxon>Pezizomycotina</taxon>
        <taxon>Dothideomycetes</taxon>
        <taxon>Dothideomycetes incertae sedis</taxon>
        <taxon>Zopfiaceae</taxon>
        <taxon>Zopfia</taxon>
    </lineage>
</organism>
<keyword evidence="1" id="KW-0328">Glycosyltransferase</keyword>
<gene>
    <name evidence="4" type="ORF">K469DRAFT_696228</name>
</gene>
<sequence length="400" mass="43205">ECLSNAVLACSKSPAPGQRRSTPVTQRIFQVGSGWFPEHKGGAENVFYNLHLGLEKLGFESCGIVPGKGQAEIDTQGRFRSFPADASMLSRARAIRAATDELLRPRPALATSHFALYTLPILDKLRALPLVVHFHGPWALESAAEGASSHSVRVKKLIETAVYRRAQRVIVLSEAFGRIAQEHYGVRDSALRLVPGGADLSAFTTQGSRAEARTRMGWVEDRPVLLAVRRLVRRMGLDRLIEAMATLRQKQVDAVLYIVGKGPERLALEELVRRHGLEDTVRFAGFVPDELLPVAYRAADLVVVPTAALEGFGLIAVEALASGTPVLVTPVGGLPEVVSGLSPDLVLPGSDADSIASGLAASLTMPGRLPDEAACRRYAEANFAWPVISERIAAVYRELI</sequence>
<name>A0A6A6D4J6_9PEZI</name>
<dbReference type="Proteomes" id="UP000800200">
    <property type="component" value="Unassembled WGS sequence"/>
</dbReference>
<dbReference type="GO" id="GO:0016757">
    <property type="term" value="F:glycosyltransferase activity"/>
    <property type="evidence" value="ECO:0007669"/>
    <property type="project" value="UniProtKB-KW"/>
</dbReference>
<dbReference type="AlphaFoldDB" id="A0A6A6D4J6"/>
<dbReference type="InterPro" id="IPR001296">
    <property type="entry name" value="Glyco_trans_1"/>
</dbReference>
<reference evidence="4" key="1">
    <citation type="journal article" date="2020" name="Stud. Mycol.">
        <title>101 Dothideomycetes genomes: a test case for predicting lifestyles and emergence of pathogens.</title>
        <authorList>
            <person name="Haridas S."/>
            <person name="Albert R."/>
            <person name="Binder M."/>
            <person name="Bloem J."/>
            <person name="Labutti K."/>
            <person name="Salamov A."/>
            <person name="Andreopoulos B."/>
            <person name="Baker S."/>
            <person name="Barry K."/>
            <person name="Bills G."/>
            <person name="Bluhm B."/>
            <person name="Cannon C."/>
            <person name="Castanera R."/>
            <person name="Culley D."/>
            <person name="Daum C."/>
            <person name="Ezra D."/>
            <person name="Gonzalez J."/>
            <person name="Henrissat B."/>
            <person name="Kuo A."/>
            <person name="Liang C."/>
            <person name="Lipzen A."/>
            <person name="Lutzoni F."/>
            <person name="Magnuson J."/>
            <person name="Mondo S."/>
            <person name="Nolan M."/>
            <person name="Ohm R."/>
            <person name="Pangilinan J."/>
            <person name="Park H.-J."/>
            <person name="Ramirez L."/>
            <person name="Alfaro M."/>
            <person name="Sun H."/>
            <person name="Tritt A."/>
            <person name="Yoshinaga Y."/>
            <person name="Zwiers L.-H."/>
            <person name="Turgeon B."/>
            <person name="Goodwin S."/>
            <person name="Spatafora J."/>
            <person name="Crous P."/>
            <person name="Grigoriev I."/>
        </authorList>
    </citation>
    <scope>NUCLEOTIDE SEQUENCE</scope>
    <source>
        <strain evidence="4">CBS 207.26</strain>
    </source>
</reference>
<evidence type="ECO:0000313" key="4">
    <source>
        <dbReference type="EMBL" id="KAF2174317.1"/>
    </source>
</evidence>
<dbReference type="PANTHER" id="PTHR45947">
    <property type="entry name" value="SULFOQUINOVOSYL TRANSFERASE SQD2"/>
    <property type="match status" value="1"/>
</dbReference>
<proteinExistence type="predicted"/>
<dbReference type="InterPro" id="IPR028098">
    <property type="entry name" value="Glyco_trans_4-like_N"/>
</dbReference>
<dbReference type="Pfam" id="PF00534">
    <property type="entry name" value="Glycos_transf_1"/>
    <property type="match status" value="1"/>
</dbReference>
<dbReference type="SUPFAM" id="SSF53756">
    <property type="entry name" value="UDP-Glycosyltransferase/glycogen phosphorylase"/>
    <property type="match status" value="1"/>
</dbReference>
<dbReference type="CDD" id="cd03801">
    <property type="entry name" value="GT4_PimA-like"/>
    <property type="match status" value="1"/>
</dbReference>
<evidence type="ECO:0000313" key="5">
    <source>
        <dbReference type="Proteomes" id="UP000800200"/>
    </source>
</evidence>
<dbReference type="InterPro" id="IPR050194">
    <property type="entry name" value="Glycosyltransferase_grp1"/>
</dbReference>
<keyword evidence="5" id="KW-1185">Reference proteome</keyword>
<dbReference type="PANTHER" id="PTHR45947:SF3">
    <property type="entry name" value="SULFOQUINOVOSYL TRANSFERASE SQD2"/>
    <property type="match status" value="1"/>
</dbReference>
<dbReference type="Gene3D" id="3.40.50.2000">
    <property type="entry name" value="Glycogen Phosphorylase B"/>
    <property type="match status" value="2"/>
</dbReference>
<accession>A0A6A6D4J6</accession>
<feature type="domain" description="Glycosyl transferase family 1" evidence="2">
    <location>
        <begin position="210"/>
        <end position="379"/>
    </location>
</feature>
<evidence type="ECO:0000259" key="3">
    <source>
        <dbReference type="Pfam" id="PF13439"/>
    </source>
</evidence>